<dbReference type="EMBL" id="ML210356">
    <property type="protein sequence ID" value="TFK19171.1"/>
    <property type="molecule type" value="Genomic_DNA"/>
</dbReference>
<evidence type="ECO:0000313" key="3">
    <source>
        <dbReference type="Proteomes" id="UP000307440"/>
    </source>
</evidence>
<sequence>MDDNDDEQDTQPRLSTSYQQHRRSARGRAVVYKDADDDPDGEEDVDVDADADGDPDVDVDGEPGIATGRNGEDTNSNAALEDQIGASAMMRTTTLPEAMGHNIVSSPSNSTAGGSATPGELDEDVAPPRASARGNQKKQKIAGITTYTRTRVVNEQVEPEGSVSIPSDGDPAASSENKLASTAGSALSGTSGSARPMTTCQAVLASMVFSAHLSVYRILATVSYRRQESLVAGPLSRYPISESQQDPLGEWQTREERGRRMLVKTWLSVLGSNEVDCILKIGGPPS</sequence>
<evidence type="ECO:0000313" key="2">
    <source>
        <dbReference type="EMBL" id="TFK19171.1"/>
    </source>
</evidence>
<dbReference type="Proteomes" id="UP000307440">
    <property type="component" value="Unassembled WGS sequence"/>
</dbReference>
<accession>A0A5C3KGE5</accession>
<protein>
    <submittedName>
        <fullName evidence="2">Uncharacterized protein</fullName>
    </submittedName>
</protein>
<gene>
    <name evidence="2" type="ORF">FA15DRAFT_709230</name>
</gene>
<organism evidence="2 3">
    <name type="scientific">Coprinopsis marcescibilis</name>
    <name type="common">Agaric fungus</name>
    <name type="synonym">Psathyrella marcescibilis</name>
    <dbReference type="NCBI Taxonomy" id="230819"/>
    <lineage>
        <taxon>Eukaryota</taxon>
        <taxon>Fungi</taxon>
        <taxon>Dikarya</taxon>
        <taxon>Basidiomycota</taxon>
        <taxon>Agaricomycotina</taxon>
        <taxon>Agaricomycetes</taxon>
        <taxon>Agaricomycetidae</taxon>
        <taxon>Agaricales</taxon>
        <taxon>Agaricineae</taxon>
        <taxon>Psathyrellaceae</taxon>
        <taxon>Coprinopsis</taxon>
    </lineage>
</organism>
<feature type="region of interest" description="Disordered" evidence="1">
    <location>
        <begin position="1"/>
        <end position="78"/>
    </location>
</feature>
<dbReference type="AlphaFoldDB" id="A0A5C3KGE5"/>
<feature type="compositionally biased region" description="Low complexity" evidence="1">
    <location>
        <begin position="179"/>
        <end position="194"/>
    </location>
</feature>
<reference evidence="2 3" key="1">
    <citation type="journal article" date="2019" name="Nat. Ecol. Evol.">
        <title>Megaphylogeny resolves global patterns of mushroom evolution.</title>
        <authorList>
            <person name="Varga T."/>
            <person name="Krizsan K."/>
            <person name="Foldi C."/>
            <person name="Dima B."/>
            <person name="Sanchez-Garcia M."/>
            <person name="Sanchez-Ramirez S."/>
            <person name="Szollosi G.J."/>
            <person name="Szarkandi J.G."/>
            <person name="Papp V."/>
            <person name="Albert L."/>
            <person name="Andreopoulos W."/>
            <person name="Angelini C."/>
            <person name="Antonin V."/>
            <person name="Barry K.W."/>
            <person name="Bougher N.L."/>
            <person name="Buchanan P."/>
            <person name="Buyck B."/>
            <person name="Bense V."/>
            <person name="Catcheside P."/>
            <person name="Chovatia M."/>
            <person name="Cooper J."/>
            <person name="Damon W."/>
            <person name="Desjardin D."/>
            <person name="Finy P."/>
            <person name="Geml J."/>
            <person name="Haridas S."/>
            <person name="Hughes K."/>
            <person name="Justo A."/>
            <person name="Karasinski D."/>
            <person name="Kautmanova I."/>
            <person name="Kiss B."/>
            <person name="Kocsube S."/>
            <person name="Kotiranta H."/>
            <person name="LaButti K.M."/>
            <person name="Lechner B.E."/>
            <person name="Liimatainen K."/>
            <person name="Lipzen A."/>
            <person name="Lukacs Z."/>
            <person name="Mihaltcheva S."/>
            <person name="Morgado L.N."/>
            <person name="Niskanen T."/>
            <person name="Noordeloos M.E."/>
            <person name="Ohm R.A."/>
            <person name="Ortiz-Santana B."/>
            <person name="Ovrebo C."/>
            <person name="Racz N."/>
            <person name="Riley R."/>
            <person name="Savchenko A."/>
            <person name="Shiryaev A."/>
            <person name="Soop K."/>
            <person name="Spirin V."/>
            <person name="Szebenyi C."/>
            <person name="Tomsovsky M."/>
            <person name="Tulloss R.E."/>
            <person name="Uehling J."/>
            <person name="Grigoriev I.V."/>
            <person name="Vagvolgyi C."/>
            <person name="Papp T."/>
            <person name="Martin F.M."/>
            <person name="Miettinen O."/>
            <person name="Hibbett D.S."/>
            <person name="Nagy L.G."/>
        </authorList>
    </citation>
    <scope>NUCLEOTIDE SEQUENCE [LARGE SCALE GENOMIC DNA]</scope>
    <source>
        <strain evidence="2 3">CBS 121175</strain>
    </source>
</reference>
<name>A0A5C3KGE5_COPMA</name>
<evidence type="ECO:0000256" key="1">
    <source>
        <dbReference type="SAM" id="MobiDB-lite"/>
    </source>
</evidence>
<keyword evidence="3" id="KW-1185">Reference proteome</keyword>
<feature type="compositionally biased region" description="Polar residues" evidence="1">
    <location>
        <begin position="103"/>
        <end position="114"/>
    </location>
</feature>
<feature type="compositionally biased region" description="Acidic residues" evidence="1">
    <location>
        <begin position="35"/>
        <end position="61"/>
    </location>
</feature>
<feature type="region of interest" description="Disordered" evidence="1">
    <location>
        <begin position="99"/>
        <end position="194"/>
    </location>
</feature>
<proteinExistence type="predicted"/>